<accession>A0ABQ9YTB7</accession>
<dbReference type="Proteomes" id="UP001234178">
    <property type="component" value="Unassembled WGS sequence"/>
</dbReference>
<protein>
    <submittedName>
        <fullName evidence="2">Uncharacterized protein</fullName>
    </submittedName>
</protein>
<evidence type="ECO:0000313" key="3">
    <source>
        <dbReference type="Proteomes" id="UP001234178"/>
    </source>
</evidence>
<comment type="caution">
    <text evidence="2">The sequence shown here is derived from an EMBL/GenBank/DDBJ whole genome shotgun (WGS) entry which is preliminary data.</text>
</comment>
<organism evidence="2 3">
    <name type="scientific">Daphnia magna</name>
    <dbReference type="NCBI Taxonomy" id="35525"/>
    <lineage>
        <taxon>Eukaryota</taxon>
        <taxon>Metazoa</taxon>
        <taxon>Ecdysozoa</taxon>
        <taxon>Arthropoda</taxon>
        <taxon>Crustacea</taxon>
        <taxon>Branchiopoda</taxon>
        <taxon>Diplostraca</taxon>
        <taxon>Cladocera</taxon>
        <taxon>Anomopoda</taxon>
        <taxon>Daphniidae</taxon>
        <taxon>Daphnia</taxon>
    </lineage>
</organism>
<name>A0ABQ9YTB7_9CRUS</name>
<evidence type="ECO:0000256" key="1">
    <source>
        <dbReference type="SAM" id="MobiDB-lite"/>
    </source>
</evidence>
<feature type="region of interest" description="Disordered" evidence="1">
    <location>
        <begin position="1"/>
        <end position="22"/>
    </location>
</feature>
<dbReference type="EMBL" id="JAOYFB010000001">
    <property type="protein sequence ID" value="KAK4003603.1"/>
    <property type="molecule type" value="Genomic_DNA"/>
</dbReference>
<sequence length="77" mass="9327">MRRRAQTSEKDKNTEKLRFSRSDDQWEKGDGDFYQEHNLCTGKHQDRYWVNPRGFDKSDERATKTRISLKFECVLQK</sequence>
<reference evidence="2 3" key="1">
    <citation type="journal article" date="2023" name="Nucleic Acids Res.">
        <title>The hologenome of Daphnia magna reveals possible DNA methylation and microbiome-mediated evolution of the host genome.</title>
        <authorList>
            <person name="Chaturvedi A."/>
            <person name="Li X."/>
            <person name="Dhandapani V."/>
            <person name="Marshall H."/>
            <person name="Kissane S."/>
            <person name="Cuenca-Cambronero M."/>
            <person name="Asole G."/>
            <person name="Calvet F."/>
            <person name="Ruiz-Romero M."/>
            <person name="Marangio P."/>
            <person name="Guigo R."/>
            <person name="Rago D."/>
            <person name="Mirbahai L."/>
            <person name="Eastwood N."/>
            <person name="Colbourne J.K."/>
            <person name="Zhou J."/>
            <person name="Mallon E."/>
            <person name="Orsini L."/>
        </authorList>
    </citation>
    <scope>NUCLEOTIDE SEQUENCE [LARGE SCALE GENOMIC DNA]</scope>
    <source>
        <strain evidence="2">LRV0_1</strain>
    </source>
</reference>
<evidence type="ECO:0000313" key="2">
    <source>
        <dbReference type="EMBL" id="KAK4003603.1"/>
    </source>
</evidence>
<keyword evidence="3" id="KW-1185">Reference proteome</keyword>
<gene>
    <name evidence="2" type="ORF">OUZ56_005360</name>
</gene>
<proteinExistence type="predicted"/>